<dbReference type="AlphaFoldDB" id="A0A7R9JGG5"/>
<sequence length="91" mass="9889">MAMSGNRKFGVTRSFAKQGHVTDVHALIGEQLGQEFILDGSITPSSFMRALPAHLAAVVLNYSRGALQAHLAAVVLNSLGERYQHNLQLLF</sequence>
<reference evidence="1" key="1">
    <citation type="submission" date="2020-11" db="EMBL/GenBank/DDBJ databases">
        <authorList>
            <person name="Tran Van P."/>
        </authorList>
    </citation>
    <scope>NUCLEOTIDE SEQUENCE</scope>
</reference>
<gene>
    <name evidence="1" type="ORF">TCMB3V08_LOCUS11344</name>
</gene>
<accession>A0A7R9JGG5</accession>
<dbReference type="EMBL" id="OE188744">
    <property type="protein sequence ID" value="CAD7578807.1"/>
    <property type="molecule type" value="Genomic_DNA"/>
</dbReference>
<organism evidence="1">
    <name type="scientific">Timema californicum</name>
    <name type="common">California timema</name>
    <name type="synonym">Walking stick</name>
    <dbReference type="NCBI Taxonomy" id="61474"/>
    <lineage>
        <taxon>Eukaryota</taxon>
        <taxon>Metazoa</taxon>
        <taxon>Ecdysozoa</taxon>
        <taxon>Arthropoda</taxon>
        <taxon>Hexapoda</taxon>
        <taxon>Insecta</taxon>
        <taxon>Pterygota</taxon>
        <taxon>Neoptera</taxon>
        <taxon>Polyneoptera</taxon>
        <taxon>Phasmatodea</taxon>
        <taxon>Timematodea</taxon>
        <taxon>Timematoidea</taxon>
        <taxon>Timematidae</taxon>
        <taxon>Timema</taxon>
    </lineage>
</organism>
<protein>
    <submittedName>
        <fullName evidence="1">(California timema) hypothetical protein</fullName>
    </submittedName>
</protein>
<name>A0A7R9JGG5_TIMCA</name>
<proteinExistence type="predicted"/>
<evidence type="ECO:0000313" key="1">
    <source>
        <dbReference type="EMBL" id="CAD7578807.1"/>
    </source>
</evidence>